<gene>
    <name evidence="3" type="ORF">FRX48_08638</name>
</gene>
<dbReference type="PANTHER" id="PTHR43798">
    <property type="entry name" value="MONOACYLGLYCEROL LIPASE"/>
    <property type="match status" value="1"/>
</dbReference>
<dbReference type="GO" id="GO:0047372">
    <property type="term" value="F:monoacylglycerol lipase activity"/>
    <property type="evidence" value="ECO:0007669"/>
    <property type="project" value="TreeGrafter"/>
</dbReference>
<comment type="caution">
    <text evidence="3">The sequence shown here is derived from an EMBL/GenBank/DDBJ whole genome shotgun (WGS) entry which is preliminary data.</text>
</comment>
<evidence type="ECO:0000256" key="1">
    <source>
        <dbReference type="SAM" id="MobiDB-lite"/>
    </source>
</evidence>
<dbReference type="SUPFAM" id="SSF53474">
    <property type="entry name" value="alpha/beta-Hydrolases"/>
    <property type="match status" value="1"/>
</dbReference>
<dbReference type="Gene3D" id="3.40.50.1820">
    <property type="entry name" value="alpha/beta hydrolase"/>
    <property type="match status" value="1"/>
</dbReference>
<dbReference type="Pfam" id="PF12146">
    <property type="entry name" value="Hydrolase_4"/>
    <property type="match status" value="1"/>
</dbReference>
<dbReference type="EMBL" id="VXIT01000017">
    <property type="protein sequence ID" value="KAA6407395.1"/>
    <property type="molecule type" value="Genomic_DNA"/>
</dbReference>
<dbReference type="InterPro" id="IPR000073">
    <property type="entry name" value="AB_hydrolase_1"/>
</dbReference>
<name>A0A5M8PDT3_9LECA</name>
<evidence type="ECO:0000313" key="4">
    <source>
        <dbReference type="Proteomes" id="UP000324767"/>
    </source>
</evidence>
<accession>A0A5M8PDT3</accession>
<dbReference type="Proteomes" id="UP000324767">
    <property type="component" value="Unassembled WGS sequence"/>
</dbReference>
<dbReference type="OrthoDB" id="408373at2759"/>
<dbReference type="PANTHER" id="PTHR43798:SF33">
    <property type="entry name" value="HYDROLASE, PUTATIVE (AFU_ORTHOLOGUE AFUA_2G14860)-RELATED"/>
    <property type="match status" value="1"/>
</dbReference>
<dbReference type="PRINTS" id="PR00111">
    <property type="entry name" value="ABHYDROLASE"/>
</dbReference>
<evidence type="ECO:0000259" key="2">
    <source>
        <dbReference type="Pfam" id="PF12146"/>
    </source>
</evidence>
<sequence length="415" mass="44894">MAILDLDSLSQTLRQHQSQLPLLAAGLAYVGLTLALRARSATLSQDAKITFSPKRTLLPQLSEQEAADLPYPPDVLPGARDVDSPYGSLRVYEWGPEDGRKVLMVHGISTPCISLGGVAHGLVDKGCRVMLLDLWGRGYSDSPLNVPQDTRLFTTAILLALTTSPLPWTGSSTFALVGYSLGGGITASFTSHFPTLVSSLILLAPAGLLRAHHINRTNKFLFSTGLVPERVLERIIRKRLQGGPSTAMVVKSSEGSAKTAGDAVTEELPKVPNQEGGSLDNTVLSKSRPHITVAAAVAWQAQFHEGFIKSFISSIRYGPVVNQQSDWKRIGARLAAKNASTEERYEREGLQHGKVLIICGETDPVIVKGELMEDATEVLGENCVCFKSCDTGHELPIVRSEMIVGQIWDFWETGS</sequence>
<organism evidence="3 4">
    <name type="scientific">Lasallia pustulata</name>
    <dbReference type="NCBI Taxonomy" id="136370"/>
    <lineage>
        <taxon>Eukaryota</taxon>
        <taxon>Fungi</taxon>
        <taxon>Dikarya</taxon>
        <taxon>Ascomycota</taxon>
        <taxon>Pezizomycotina</taxon>
        <taxon>Lecanoromycetes</taxon>
        <taxon>OSLEUM clade</taxon>
        <taxon>Umbilicariomycetidae</taxon>
        <taxon>Umbilicariales</taxon>
        <taxon>Umbilicariaceae</taxon>
        <taxon>Lasallia</taxon>
    </lineage>
</organism>
<dbReference type="GO" id="GO:0016020">
    <property type="term" value="C:membrane"/>
    <property type="evidence" value="ECO:0007669"/>
    <property type="project" value="TreeGrafter"/>
</dbReference>
<reference evidence="3 4" key="1">
    <citation type="submission" date="2019-09" db="EMBL/GenBank/DDBJ databases">
        <title>The hologenome of the rock-dwelling lichen Lasallia pustulata.</title>
        <authorList>
            <person name="Greshake Tzovaras B."/>
            <person name="Segers F."/>
            <person name="Bicker A."/>
            <person name="Dal Grande F."/>
            <person name="Otte J."/>
            <person name="Hankeln T."/>
            <person name="Schmitt I."/>
            <person name="Ebersberger I."/>
        </authorList>
    </citation>
    <scope>NUCLEOTIDE SEQUENCE [LARGE SCALE GENOMIC DNA]</scope>
    <source>
        <strain evidence="3">A1-1</strain>
    </source>
</reference>
<dbReference type="InterPro" id="IPR022742">
    <property type="entry name" value="Hydrolase_4"/>
</dbReference>
<evidence type="ECO:0000313" key="3">
    <source>
        <dbReference type="EMBL" id="KAA6407395.1"/>
    </source>
</evidence>
<dbReference type="InterPro" id="IPR029058">
    <property type="entry name" value="AB_hydrolase_fold"/>
</dbReference>
<dbReference type="AlphaFoldDB" id="A0A5M8PDT3"/>
<dbReference type="GO" id="GO:0046464">
    <property type="term" value="P:acylglycerol catabolic process"/>
    <property type="evidence" value="ECO:0007669"/>
    <property type="project" value="TreeGrafter"/>
</dbReference>
<feature type="domain" description="Serine aminopeptidase S33" evidence="2">
    <location>
        <begin position="101"/>
        <end position="220"/>
    </location>
</feature>
<feature type="region of interest" description="Disordered" evidence="1">
    <location>
        <begin position="247"/>
        <end position="279"/>
    </location>
</feature>
<proteinExistence type="predicted"/>
<protein>
    <recommendedName>
        <fullName evidence="2">Serine aminopeptidase S33 domain-containing protein</fullName>
    </recommendedName>
</protein>
<dbReference type="InterPro" id="IPR050266">
    <property type="entry name" value="AB_hydrolase_sf"/>
</dbReference>